<keyword evidence="8" id="KW-0863">Zinc-finger</keyword>
<dbReference type="Pfam" id="PF21137">
    <property type="entry name" value="ANM3_C2H2_Zf"/>
    <property type="match status" value="1"/>
</dbReference>
<dbReference type="Proteomes" id="UP001445076">
    <property type="component" value="Unassembled WGS sequence"/>
</dbReference>
<feature type="compositionally biased region" description="Acidic residues" evidence="13">
    <location>
        <begin position="57"/>
        <end position="68"/>
    </location>
</feature>
<dbReference type="Pfam" id="PF22528">
    <property type="entry name" value="PRMT_C"/>
    <property type="match status" value="1"/>
</dbReference>
<sequence length="544" mass="62184">RTSTLAAPSHVDKVHAMSDSDDMPSLEDDGGEVQPAARTAGVRKVAHADTSRPERIECEDDTSDSDNEEDWQEMEEAISGKTICLFCDNVLPSVQLAFAHMIDAHGFDCVAFVCRFNLDQIGYIKLVNYIRQKRPSPEILFTEENVKWESSDYVKPVINDDALLMFDVEELTKIEEQPDHDQRTLYNEATYDELREIIVKQREVMQRMLQAVQAVSKNDNGIIKTVGDMRPEEDEGYFNSYAHFDIHHEMLTDRIRTESYRDAIMKNSNLLNGKRVLDLGCGTAILSMFCAKTGAMVTGVDMSDVIYQAMDIVKENELENTIKLCKGRLEDLDFEHKFDFIISEWMGYFLLFEGMLDSVLYARDKHLANGGLLLPSRCTLHLVGMEDMDTYEKIISFWNDVYGFKMSCMQKEVVKEASTDIVKQQHIITSAVQIADFDLMKITPNDTEFTSKFSLTVKRDGKLTGFVGYFDTYFDMPSPVFFSTGPQAKPTHWKQTIFYLPSPYIIKKGECVEGTICVRRKRKEIRSLDVGISFADQKLKYLVE</sequence>
<evidence type="ECO:0000256" key="12">
    <source>
        <dbReference type="PROSITE-ProRule" id="PRU01015"/>
    </source>
</evidence>
<evidence type="ECO:0000256" key="2">
    <source>
        <dbReference type="ARBA" id="ARBA00011925"/>
    </source>
</evidence>
<evidence type="ECO:0000256" key="7">
    <source>
        <dbReference type="ARBA" id="ARBA00022723"/>
    </source>
</evidence>
<evidence type="ECO:0000256" key="4">
    <source>
        <dbReference type="ARBA" id="ARBA00022603"/>
    </source>
</evidence>
<comment type="catalytic activity">
    <reaction evidence="10">
        <text>L-arginyl-[protein] + 2 S-adenosyl-L-methionine = N(omega),N(omega)-dimethyl-L-arginyl-[protein] + 2 S-adenosyl-L-homocysteine + 2 H(+)</text>
        <dbReference type="Rhea" id="RHEA:48096"/>
        <dbReference type="Rhea" id="RHEA-COMP:10532"/>
        <dbReference type="Rhea" id="RHEA-COMP:11991"/>
        <dbReference type="ChEBI" id="CHEBI:15378"/>
        <dbReference type="ChEBI" id="CHEBI:29965"/>
        <dbReference type="ChEBI" id="CHEBI:57856"/>
        <dbReference type="ChEBI" id="CHEBI:59789"/>
        <dbReference type="ChEBI" id="CHEBI:61897"/>
        <dbReference type="EC" id="2.1.1.319"/>
    </reaction>
    <physiologicalReaction direction="left-to-right" evidence="10">
        <dbReference type="Rhea" id="RHEA:48097"/>
    </physiologicalReaction>
</comment>
<dbReference type="AlphaFoldDB" id="A0AAW0WG46"/>
<dbReference type="InterPro" id="IPR041698">
    <property type="entry name" value="Methyltransf_25"/>
</dbReference>
<evidence type="ECO:0000256" key="13">
    <source>
        <dbReference type="SAM" id="MobiDB-lite"/>
    </source>
</evidence>
<dbReference type="FunFam" id="3.40.50.150:FF:000003">
    <property type="entry name" value="Blast:Protein arginine N-methyltransferase 1"/>
    <property type="match status" value="1"/>
</dbReference>
<feature type="domain" description="Methyltransferase" evidence="14">
    <location>
        <begin position="276"/>
        <end position="370"/>
    </location>
</feature>
<dbReference type="CDD" id="cd02440">
    <property type="entry name" value="AdoMet_MTases"/>
    <property type="match status" value="1"/>
</dbReference>
<keyword evidence="18" id="KW-1185">Reference proteome</keyword>
<organism evidence="17 18">
    <name type="scientific">Cherax quadricarinatus</name>
    <name type="common">Australian red claw crayfish</name>
    <dbReference type="NCBI Taxonomy" id="27406"/>
    <lineage>
        <taxon>Eukaryota</taxon>
        <taxon>Metazoa</taxon>
        <taxon>Ecdysozoa</taxon>
        <taxon>Arthropoda</taxon>
        <taxon>Crustacea</taxon>
        <taxon>Multicrustacea</taxon>
        <taxon>Malacostraca</taxon>
        <taxon>Eumalacostraca</taxon>
        <taxon>Eucarida</taxon>
        <taxon>Decapoda</taxon>
        <taxon>Pleocyemata</taxon>
        <taxon>Astacidea</taxon>
        <taxon>Parastacoidea</taxon>
        <taxon>Parastacidae</taxon>
        <taxon>Cherax</taxon>
    </lineage>
</organism>
<proteinExistence type="predicted"/>
<evidence type="ECO:0000256" key="10">
    <source>
        <dbReference type="ARBA" id="ARBA00047384"/>
    </source>
</evidence>
<keyword evidence="6 12" id="KW-0949">S-adenosyl-L-methionine</keyword>
<dbReference type="SUPFAM" id="SSF57667">
    <property type="entry name" value="beta-beta-alpha zinc fingers"/>
    <property type="match status" value="1"/>
</dbReference>
<dbReference type="Gene3D" id="3.40.50.150">
    <property type="entry name" value="Vaccinia Virus protein VP39"/>
    <property type="match status" value="1"/>
</dbReference>
<dbReference type="SUPFAM" id="SSF53335">
    <property type="entry name" value="S-adenosyl-L-methionine-dependent methyltransferases"/>
    <property type="match status" value="1"/>
</dbReference>
<comment type="caution">
    <text evidence="17">The sequence shown here is derived from an EMBL/GenBank/DDBJ whole genome shotgun (WGS) entry which is preliminary data.</text>
</comment>
<dbReference type="GO" id="GO:0032259">
    <property type="term" value="P:methylation"/>
    <property type="evidence" value="ECO:0007669"/>
    <property type="project" value="UniProtKB-KW"/>
</dbReference>
<keyword evidence="3" id="KW-0963">Cytoplasm</keyword>
<dbReference type="Gene3D" id="2.70.160.11">
    <property type="entry name" value="Hnrnp arginine n-methyltransferase1"/>
    <property type="match status" value="1"/>
</dbReference>
<feature type="region of interest" description="Disordered" evidence="13">
    <location>
        <begin position="1"/>
        <end position="68"/>
    </location>
</feature>
<evidence type="ECO:0000256" key="1">
    <source>
        <dbReference type="ARBA" id="ARBA00004514"/>
    </source>
</evidence>
<gene>
    <name evidence="17" type="ORF">OTU49_007756</name>
</gene>
<dbReference type="InterPro" id="IPR036236">
    <property type="entry name" value="Znf_C2H2_sf"/>
</dbReference>
<dbReference type="FunFam" id="2.70.160.11:FF:000001">
    <property type="entry name" value="Blast:Protein arginine N-methyltransferase 1"/>
    <property type="match status" value="1"/>
</dbReference>
<keyword evidence="9" id="KW-0862">Zinc</keyword>
<evidence type="ECO:0000259" key="14">
    <source>
        <dbReference type="Pfam" id="PF13649"/>
    </source>
</evidence>
<dbReference type="GO" id="GO:0008270">
    <property type="term" value="F:zinc ion binding"/>
    <property type="evidence" value="ECO:0007669"/>
    <property type="project" value="UniProtKB-KW"/>
</dbReference>
<evidence type="ECO:0000259" key="15">
    <source>
        <dbReference type="Pfam" id="PF21137"/>
    </source>
</evidence>
<dbReference type="EC" id="2.1.1.319" evidence="2"/>
<evidence type="ECO:0000259" key="16">
    <source>
        <dbReference type="Pfam" id="PF22528"/>
    </source>
</evidence>
<name>A0AAW0WG46_CHEQU</name>
<dbReference type="PANTHER" id="PTHR11006">
    <property type="entry name" value="PROTEIN ARGININE N-METHYLTRANSFERASE"/>
    <property type="match status" value="1"/>
</dbReference>
<dbReference type="PANTHER" id="PTHR11006:SF53">
    <property type="entry name" value="PROTEIN ARGININE N-METHYLTRANSFERASE 3"/>
    <property type="match status" value="1"/>
</dbReference>
<dbReference type="Pfam" id="PF13649">
    <property type="entry name" value="Methyltransf_25"/>
    <property type="match status" value="1"/>
</dbReference>
<feature type="compositionally biased region" description="Acidic residues" evidence="13">
    <location>
        <begin position="19"/>
        <end position="31"/>
    </location>
</feature>
<evidence type="ECO:0000313" key="17">
    <source>
        <dbReference type="EMBL" id="KAK8731021.1"/>
    </source>
</evidence>
<feature type="domain" description="Protein arginine N-methyltransferase 3-like C2H2 zinc finger" evidence="15">
    <location>
        <begin position="113"/>
        <end position="156"/>
    </location>
</feature>
<dbReference type="InterPro" id="IPR025799">
    <property type="entry name" value="Arg_MeTrfase"/>
</dbReference>
<protein>
    <recommendedName>
        <fullName evidence="2">type I protein arginine methyltransferase</fullName>
        <ecNumber evidence="2">2.1.1.319</ecNumber>
    </recommendedName>
</protein>
<dbReference type="GO" id="GO:0005829">
    <property type="term" value="C:cytosol"/>
    <property type="evidence" value="ECO:0007669"/>
    <property type="project" value="UniProtKB-SubCell"/>
</dbReference>
<dbReference type="InterPro" id="IPR049482">
    <property type="entry name" value="ANM3-like_C2H2_Zf"/>
</dbReference>
<evidence type="ECO:0000256" key="5">
    <source>
        <dbReference type="ARBA" id="ARBA00022679"/>
    </source>
</evidence>
<evidence type="ECO:0000256" key="8">
    <source>
        <dbReference type="ARBA" id="ARBA00022771"/>
    </source>
</evidence>
<dbReference type="InterPro" id="IPR055135">
    <property type="entry name" value="PRMT_dom"/>
</dbReference>
<keyword evidence="4 12" id="KW-0489">Methyltransferase</keyword>
<evidence type="ECO:0000256" key="3">
    <source>
        <dbReference type="ARBA" id="ARBA00022490"/>
    </source>
</evidence>
<feature type="non-terminal residue" evidence="17">
    <location>
        <position position="1"/>
    </location>
</feature>
<feature type="compositionally biased region" description="Basic and acidic residues" evidence="13">
    <location>
        <begin position="46"/>
        <end position="56"/>
    </location>
</feature>
<reference evidence="17 18" key="1">
    <citation type="journal article" date="2024" name="BMC Genomics">
        <title>Genome assembly of redclaw crayfish (Cherax quadricarinatus) provides insights into its immune adaptation and hypoxia tolerance.</title>
        <authorList>
            <person name="Liu Z."/>
            <person name="Zheng J."/>
            <person name="Li H."/>
            <person name="Fang K."/>
            <person name="Wang S."/>
            <person name="He J."/>
            <person name="Zhou D."/>
            <person name="Weng S."/>
            <person name="Chi M."/>
            <person name="Gu Z."/>
            <person name="He J."/>
            <person name="Li F."/>
            <person name="Wang M."/>
        </authorList>
    </citation>
    <scope>NUCLEOTIDE SEQUENCE [LARGE SCALE GENOMIC DNA]</scope>
    <source>
        <strain evidence="17">ZL_2023a</strain>
    </source>
</reference>
<feature type="domain" description="Protein arginine N-methyltransferase" evidence="16">
    <location>
        <begin position="377"/>
        <end position="535"/>
    </location>
</feature>
<evidence type="ECO:0000313" key="18">
    <source>
        <dbReference type="Proteomes" id="UP001445076"/>
    </source>
</evidence>
<dbReference type="GO" id="GO:0035242">
    <property type="term" value="F:protein-arginine omega-N asymmetric methyltransferase activity"/>
    <property type="evidence" value="ECO:0007669"/>
    <property type="project" value="UniProtKB-EC"/>
</dbReference>
<comment type="subcellular location">
    <subcellularLocation>
        <location evidence="1">Cytoplasm</location>
        <location evidence="1">Cytosol</location>
    </subcellularLocation>
</comment>
<accession>A0AAW0WG46</accession>
<dbReference type="GO" id="GO:0005634">
    <property type="term" value="C:nucleus"/>
    <property type="evidence" value="ECO:0007669"/>
    <property type="project" value="TreeGrafter"/>
</dbReference>
<dbReference type="GO" id="GO:0042054">
    <property type="term" value="F:histone methyltransferase activity"/>
    <property type="evidence" value="ECO:0007669"/>
    <property type="project" value="TreeGrafter"/>
</dbReference>
<evidence type="ECO:0000256" key="11">
    <source>
        <dbReference type="ARBA" id="ARBA00049303"/>
    </source>
</evidence>
<keyword evidence="7" id="KW-0479">Metal-binding</keyword>
<dbReference type="PROSITE" id="PS51678">
    <property type="entry name" value="SAM_MT_PRMT"/>
    <property type="match status" value="1"/>
</dbReference>
<dbReference type="EMBL" id="JARKIK010000062">
    <property type="protein sequence ID" value="KAK8731021.1"/>
    <property type="molecule type" value="Genomic_DNA"/>
</dbReference>
<dbReference type="InterPro" id="IPR029063">
    <property type="entry name" value="SAM-dependent_MTases_sf"/>
</dbReference>
<keyword evidence="5 12" id="KW-0808">Transferase</keyword>
<evidence type="ECO:0000256" key="9">
    <source>
        <dbReference type="ARBA" id="ARBA00022833"/>
    </source>
</evidence>
<comment type="catalytic activity">
    <reaction evidence="11">
        <text>L-arginyl-[protein] + S-adenosyl-L-methionine = N(omega)-methyl-L-arginyl-[protein] + S-adenosyl-L-homocysteine + H(+)</text>
        <dbReference type="Rhea" id="RHEA:48100"/>
        <dbReference type="Rhea" id="RHEA-COMP:10532"/>
        <dbReference type="Rhea" id="RHEA-COMP:11990"/>
        <dbReference type="ChEBI" id="CHEBI:15378"/>
        <dbReference type="ChEBI" id="CHEBI:29965"/>
        <dbReference type="ChEBI" id="CHEBI:57856"/>
        <dbReference type="ChEBI" id="CHEBI:59789"/>
        <dbReference type="ChEBI" id="CHEBI:65280"/>
    </reaction>
    <physiologicalReaction direction="left-to-right" evidence="11">
        <dbReference type="Rhea" id="RHEA:48101"/>
    </physiologicalReaction>
</comment>
<evidence type="ECO:0000256" key="6">
    <source>
        <dbReference type="ARBA" id="ARBA00022691"/>
    </source>
</evidence>